<reference evidence="2" key="1">
    <citation type="submission" date="2016-11" db="EMBL/GenBank/DDBJ databases">
        <authorList>
            <person name="Varghese N."/>
            <person name="Submissions S."/>
        </authorList>
    </citation>
    <scope>NUCLEOTIDE SEQUENCE [LARGE SCALE GENOMIC DNA]</scope>
    <source>
        <strain evidence="2">DSM 100564</strain>
    </source>
</reference>
<dbReference type="InterPro" id="IPR014710">
    <property type="entry name" value="RmlC-like_jellyroll"/>
</dbReference>
<dbReference type="AlphaFoldDB" id="A0A1M6P0T6"/>
<name>A0A1M6P0T6_9RHOB</name>
<keyword evidence="2" id="KW-1185">Reference proteome</keyword>
<dbReference type="Gene3D" id="2.60.120.10">
    <property type="entry name" value="Jelly Rolls"/>
    <property type="match status" value="1"/>
</dbReference>
<sequence length="206" mass="22250">MTSNNGWTGKGALWLGATGYLEIAAMAQELNVQDIIARLRVAATQDDATKAVRAIVEEVVADPESAAHAFGDPGEDVILYEDETVSIWYTHFHPAMAVPAHDHQLSACIGVFHGRERNDLFEAGPDGGIRKSSEVFLEPGDVFAIGPKAIHSVACVSEGPCNGLHVYLGNLTEVDRTLFDVDTGRSMKFDDANYERLMAADRFASG</sequence>
<dbReference type="SUPFAM" id="SSF51182">
    <property type="entry name" value="RmlC-like cupins"/>
    <property type="match status" value="1"/>
</dbReference>
<dbReference type="EMBL" id="FQZQ01000017">
    <property type="protein sequence ID" value="SHK01503.1"/>
    <property type="molecule type" value="Genomic_DNA"/>
</dbReference>
<dbReference type="OrthoDB" id="7059163at2"/>
<evidence type="ECO:0000313" key="2">
    <source>
        <dbReference type="Proteomes" id="UP000183982"/>
    </source>
</evidence>
<accession>A0A1M6P0T6</accession>
<proteinExistence type="predicted"/>
<organism evidence="1 2">
    <name type="scientific">Shimia gijangensis</name>
    <dbReference type="NCBI Taxonomy" id="1470563"/>
    <lineage>
        <taxon>Bacteria</taxon>
        <taxon>Pseudomonadati</taxon>
        <taxon>Pseudomonadota</taxon>
        <taxon>Alphaproteobacteria</taxon>
        <taxon>Rhodobacterales</taxon>
        <taxon>Roseobacteraceae</taxon>
    </lineage>
</organism>
<gene>
    <name evidence="1" type="ORF">SAMN05444000_11728</name>
</gene>
<evidence type="ECO:0000313" key="1">
    <source>
        <dbReference type="EMBL" id="SHK01503.1"/>
    </source>
</evidence>
<dbReference type="STRING" id="1470563.SAMN05444000_11728"/>
<dbReference type="RefSeq" id="WP_139280740.1">
    <property type="nucleotide sequence ID" value="NZ_FQZQ01000017.1"/>
</dbReference>
<dbReference type="InterPro" id="IPR011051">
    <property type="entry name" value="RmlC_Cupin_sf"/>
</dbReference>
<protein>
    <submittedName>
        <fullName evidence="1">Predicted metal-dependent enzyme of the double-stranded beta helix superfamily</fullName>
    </submittedName>
</protein>
<dbReference type="Proteomes" id="UP000183982">
    <property type="component" value="Unassembled WGS sequence"/>
</dbReference>